<dbReference type="GeneID" id="17274901"/>
<sequence>MRSAVYVFTAVPLLVFVLNVLTASSSVAADCSGREHLELWGSLVQAGGDNDQPTAADCCRSCREYEPSLDVGGGAQCNAWVWHPISKEHQSADDLRKSVARVAQAGSAAVLRGTAGSPAVPWHSGVNLEVKPCADCVPPAVYSGCKIKDACFEPDAHKHSLGDCWLKYQELPQSPEATSGPMRPSFLRRHKRAMADGCPWVSGVLLPPGVAMTNGTWGPRAYW</sequence>
<organism evidence="2 3">
    <name type="scientific">Emiliania huxleyi (strain CCMP1516)</name>
    <dbReference type="NCBI Taxonomy" id="280463"/>
    <lineage>
        <taxon>Eukaryota</taxon>
        <taxon>Haptista</taxon>
        <taxon>Haptophyta</taxon>
        <taxon>Prymnesiophyceae</taxon>
        <taxon>Isochrysidales</taxon>
        <taxon>Noelaerhabdaceae</taxon>
        <taxon>Emiliania</taxon>
    </lineage>
</organism>
<reference evidence="2" key="2">
    <citation type="submission" date="2024-10" db="UniProtKB">
        <authorList>
            <consortium name="EnsemblProtists"/>
        </authorList>
    </citation>
    <scope>IDENTIFICATION</scope>
</reference>
<dbReference type="PaxDb" id="2903-EOD29626"/>
<proteinExistence type="predicted"/>
<evidence type="ECO:0000313" key="3">
    <source>
        <dbReference type="Proteomes" id="UP000013827"/>
    </source>
</evidence>
<dbReference type="EnsemblProtists" id="EOD29626">
    <property type="protein sequence ID" value="EOD29626"/>
    <property type="gene ID" value="EMIHUDRAFT_233701"/>
</dbReference>
<evidence type="ECO:0000256" key="1">
    <source>
        <dbReference type="SAM" id="SignalP"/>
    </source>
</evidence>
<feature type="signal peptide" evidence="1">
    <location>
        <begin position="1"/>
        <end position="29"/>
    </location>
</feature>
<dbReference type="PANTHER" id="PTHR33344">
    <property type="entry name" value="OS02G0761600 PROTEIN"/>
    <property type="match status" value="1"/>
</dbReference>
<dbReference type="HOGENOM" id="CLU_1242105_0_0_1"/>
<reference evidence="3" key="1">
    <citation type="journal article" date="2013" name="Nature">
        <title>Pan genome of the phytoplankton Emiliania underpins its global distribution.</title>
        <authorList>
            <person name="Read B.A."/>
            <person name="Kegel J."/>
            <person name="Klute M.J."/>
            <person name="Kuo A."/>
            <person name="Lefebvre S.C."/>
            <person name="Maumus F."/>
            <person name="Mayer C."/>
            <person name="Miller J."/>
            <person name="Monier A."/>
            <person name="Salamov A."/>
            <person name="Young J."/>
            <person name="Aguilar M."/>
            <person name="Claverie J.M."/>
            <person name="Frickenhaus S."/>
            <person name="Gonzalez K."/>
            <person name="Herman E.K."/>
            <person name="Lin Y.C."/>
            <person name="Napier J."/>
            <person name="Ogata H."/>
            <person name="Sarno A.F."/>
            <person name="Shmutz J."/>
            <person name="Schroeder D."/>
            <person name="de Vargas C."/>
            <person name="Verret F."/>
            <person name="von Dassow P."/>
            <person name="Valentin K."/>
            <person name="Van de Peer Y."/>
            <person name="Wheeler G."/>
            <person name="Dacks J.B."/>
            <person name="Delwiche C.F."/>
            <person name="Dyhrman S.T."/>
            <person name="Glockner G."/>
            <person name="John U."/>
            <person name="Richards T."/>
            <person name="Worden A.Z."/>
            <person name="Zhang X."/>
            <person name="Grigoriev I.V."/>
            <person name="Allen A.E."/>
            <person name="Bidle K."/>
            <person name="Borodovsky M."/>
            <person name="Bowler C."/>
            <person name="Brownlee C."/>
            <person name="Cock J.M."/>
            <person name="Elias M."/>
            <person name="Gladyshev V.N."/>
            <person name="Groth M."/>
            <person name="Guda C."/>
            <person name="Hadaegh A."/>
            <person name="Iglesias-Rodriguez M.D."/>
            <person name="Jenkins J."/>
            <person name="Jones B.M."/>
            <person name="Lawson T."/>
            <person name="Leese F."/>
            <person name="Lindquist E."/>
            <person name="Lobanov A."/>
            <person name="Lomsadze A."/>
            <person name="Malik S.B."/>
            <person name="Marsh M.E."/>
            <person name="Mackinder L."/>
            <person name="Mock T."/>
            <person name="Mueller-Roeber B."/>
            <person name="Pagarete A."/>
            <person name="Parker M."/>
            <person name="Probert I."/>
            <person name="Quesneville H."/>
            <person name="Raines C."/>
            <person name="Rensing S.A."/>
            <person name="Riano-Pachon D.M."/>
            <person name="Richier S."/>
            <person name="Rokitta S."/>
            <person name="Shiraiwa Y."/>
            <person name="Soanes D.M."/>
            <person name="van der Giezen M."/>
            <person name="Wahlund T.M."/>
            <person name="Williams B."/>
            <person name="Wilson W."/>
            <person name="Wolfe G."/>
            <person name="Wurch L.L."/>
        </authorList>
    </citation>
    <scope>NUCLEOTIDE SEQUENCE</scope>
</reference>
<name>A0A0D3K1J1_EMIH1</name>
<keyword evidence="3" id="KW-1185">Reference proteome</keyword>
<dbReference type="RefSeq" id="XP_005782055.1">
    <property type="nucleotide sequence ID" value="XM_005781998.1"/>
</dbReference>
<dbReference type="PANTHER" id="PTHR33344:SF12">
    <property type="entry name" value="APPLE DOMAIN-CONTAINING PROTEIN"/>
    <property type="match status" value="1"/>
</dbReference>
<feature type="chain" id="PRO_5044291640" description="Apple domain-containing protein" evidence="1">
    <location>
        <begin position="30"/>
        <end position="223"/>
    </location>
</feature>
<keyword evidence="1" id="KW-0732">Signal</keyword>
<evidence type="ECO:0008006" key="4">
    <source>
        <dbReference type="Google" id="ProtNLM"/>
    </source>
</evidence>
<evidence type="ECO:0000313" key="2">
    <source>
        <dbReference type="EnsemblProtists" id="EOD29626"/>
    </source>
</evidence>
<dbReference type="AlphaFoldDB" id="A0A0D3K1J1"/>
<accession>A0A0D3K1J1</accession>
<dbReference type="KEGG" id="ehx:EMIHUDRAFT_233701"/>
<protein>
    <recommendedName>
        <fullName evidence="4">Apple domain-containing protein</fullName>
    </recommendedName>
</protein>
<dbReference type="Proteomes" id="UP000013827">
    <property type="component" value="Unassembled WGS sequence"/>
</dbReference>